<feature type="domain" description="Ubiquinol-cytochrome c chaperone" evidence="3">
    <location>
        <begin position="44"/>
        <end position="205"/>
    </location>
</feature>
<proteinExistence type="inferred from homology"/>
<organism evidence="4 5">
    <name type="scientific">Tannerella sp. oral taxon BU063 isolate Cell 6/7/9</name>
    <dbReference type="NCBI Taxonomy" id="1411021"/>
    <lineage>
        <taxon>Bacteria</taxon>
        <taxon>Pseudomonadati</taxon>
        <taxon>Bacteroidota</taxon>
        <taxon>Bacteroidia</taxon>
        <taxon>Bacteroidales</taxon>
        <taxon>Tannerellaceae</taxon>
        <taxon>Tannerella</taxon>
    </lineage>
</organism>
<feature type="transmembrane region" description="Helical" evidence="2">
    <location>
        <begin position="141"/>
        <end position="159"/>
    </location>
</feature>
<protein>
    <recommendedName>
        <fullName evidence="3">Ubiquinol-cytochrome c chaperone domain-containing protein</fullName>
    </recommendedName>
</protein>
<reference evidence="4 5" key="1">
    <citation type="submission" date="2013-11" db="EMBL/GenBank/DDBJ databases">
        <title>Single cell genomics of uncultured Tannerella BU063 (oral taxon 286).</title>
        <authorList>
            <person name="Beall C.J."/>
            <person name="Campbell A.G."/>
            <person name="Griffen A.L."/>
            <person name="Podar M."/>
            <person name="Leys E.J."/>
        </authorList>
    </citation>
    <scope>NUCLEOTIDE SEQUENCE [LARGE SCALE GENOMIC DNA]</scope>
    <source>
        <strain evidence="4">Cell 6/7/9</strain>
    </source>
</reference>
<evidence type="ECO:0000313" key="5">
    <source>
        <dbReference type="Proteomes" id="UP000018874"/>
    </source>
</evidence>
<accession>W2CTI3</accession>
<feature type="transmembrane region" description="Helical" evidence="2">
    <location>
        <begin position="171"/>
        <end position="193"/>
    </location>
</feature>
<dbReference type="EMBL" id="AYYD01000694">
    <property type="protein sequence ID" value="ETK10519.1"/>
    <property type="molecule type" value="Genomic_DNA"/>
</dbReference>
<evidence type="ECO:0000256" key="2">
    <source>
        <dbReference type="SAM" id="Phobius"/>
    </source>
</evidence>
<keyword evidence="2" id="KW-0472">Membrane</keyword>
<name>W2CTI3_9BACT</name>
<keyword evidence="5" id="KW-1185">Reference proteome</keyword>
<evidence type="ECO:0000259" key="3">
    <source>
        <dbReference type="Pfam" id="PF03981"/>
    </source>
</evidence>
<evidence type="ECO:0000313" key="4">
    <source>
        <dbReference type="EMBL" id="ETK10519.1"/>
    </source>
</evidence>
<keyword evidence="2" id="KW-0812">Transmembrane</keyword>
<gene>
    <name evidence="4" type="ORF">T231_04395</name>
</gene>
<sequence length="225" mass="25049">MLCDIVVKDKDGNFRVTESLSGTYIFKKNYPHDIKGMLQPLVEEFKEFGGNSFANFFRGGRSEYAEILRDVAKRNKVNFNRKSTDEQVEQYLLQKLFNDSLINASDEDLKKMMTELGCPTTNFSRQAAISTLMIAWKAGGFQSYILLVSVVNAVMKFLVGRGLSLAANAGLTRMASIMMGPIGWILTAVWTLIDIAGPAYRVAIPAVIQIAYIRQSANHPSHLLA</sequence>
<dbReference type="Pfam" id="PF03981">
    <property type="entry name" value="Ubiq_cyt_C_chap"/>
    <property type="match status" value="1"/>
</dbReference>
<comment type="similarity">
    <text evidence="1">Belongs to the UPF0174 family.</text>
</comment>
<dbReference type="AlphaFoldDB" id="W2CTI3"/>
<comment type="caution">
    <text evidence="4">The sequence shown here is derived from an EMBL/GenBank/DDBJ whole genome shotgun (WGS) entry which is preliminary data.</text>
</comment>
<dbReference type="InterPro" id="IPR021150">
    <property type="entry name" value="Ubiq_cyt_c_chap"/>
</dbReference>
<evidence type="ECO:0000256" key="1">
    <source>
        <dbReference type="ARBA" id="ARBA00006436"/>
    </source>
</evidence>
<dbReference type="Proteomes" id="UP000018874">
    <property type="component" value="Unassembled WGS sequence"/>
</dbReference>
<keyword evidence="2" id="KW-1133">Transmembrane helix</keyword>